<dbReference type="RefSeq" id="WP_114005039.1">
    <property type="nucleotide sequence ID" value="NZ_QGDC01000005.1"/>
</dbReference>
<dbReference type="InterPro" id="IPR003439">
    <property type="entry name" value="ABC_transporter-like_ATP-bd"/>
</dbReference>
<dbReference type="PROSITE" id="PS50893">
    <property type="entry name" value="ABC_TRANSPORTER_2"/>
    <property type="match status" value="1"/>
</dbReference>
<name>A0A367GPT8_9SPHI</name>
<proteinExistence type="predicted"/>
<evidence type="ECO:0000313" key="6">
    <source>
        <dbReference type="Proteomes" id="UP000253209"/>
    </source>
</evidence>
<dbReference type="AlphaFoldDB" id="A0A367GPT8"/>
<evidence type="ECO:0000259" key="4">
    <source>
        <dbReference type="PROSITE" id="PS50893"/>
    </source>
</evidence>
<sequence length="263" mass="29374">MDTAANIVEQPANPVYDKDEVVIHIKGLKKSFGSKHVLKNINLDLKRGENVVVLGKSGQGKSVTIQCIVGLLKPDEGELTVFGEDVALMSDDELKQLRNKIGFLFQGGALYDSMTVRENLEFPLTRVLKLRDQNEINKRVEEVLDGVGLLDAIDKMPSDLSGGMRKRVGLARTLIVNPEIMLYDEPTTGLDPITSREISELILNMQKKYKISSVIITHDMECARITSDRVVVMNEGEYIAEGSFDELKTSDNEIVRSFFKEQS</sequence>
<feature type="domain" description="ABC transporter" evidence="4">
    <location>
        <begin position="23"/>
        <end position="260"/>
    </location>
</feature>
<protein>
    <submittedName>
        <fullName evidence="5">ABC transporter ATP-binding protein</fullName>
    </submittedName>
</protein>
<keyword evidence="3 5" id="KW-0067">ATP-binding</keyword>
<dbReference type="SUPFAM" id="SSF52540">
    <property type="entry name" value="P-loop containing nucleoside triphosphate hydrolases"/>
    <property type="match status" value="1"/>
</dbReference>
<keyword evidence="1" id="KW-0813">Transport</keyword>
<accession>A0A367GPT8</accession>
<dbReference type="InterPro" id="IPR017871">
    <property type="entry name" value="ABC_transporter-like_CS"/>
</dbReference>
<dbReference type="PANTHER" id="PTHR43023:SF6">
    <property type="entry name" value="INTERMEMBRANE PHOSPHOLIPID TRANSPORT SYSTEM ATP-BINDING PROTEIN MLAF"/>
    <property type="match status" value="1"/>
</dbReference>
<keyword evidence="6" id="KW-1185">Reference proteome</keyword>
<dbReference type="GO" id="GO:0005524">
    <property type="term" value="F:ATP binding"/>
    <property type="evidence" value="ECO:0007669"/>
    <property type="project" value="UniProtKB-KW"/>
</dbReference>
<dbReference type="InterPro" id="IPR027417">
    <property type="entry name" value="P-loop_NTPase"/>
</dbReference>
<gene>
    <name evidence="5" type="ORF">DJ568_09480</name>
</gene>
<evidence type="ECO:0000256" key="1">
    <source>
        <dbReference type="ARBA" id="ARBA00022448"/>
    </source>
</evidence>
<evidence type="ECO:0000256" key="2">
    <source>
        <dbReference type="ARBA" id="ARBA00022741"/>
    </source>
</evidence>
<reference evidence="5 6" key="1">
    <citation type="submission" date="2018-05" db="EMBL/GenBank/DDBJ databases">
        <title>Mucilaginibacter hurinus sp. nov., isolated from briquette warehouse soil.</title>
        <authorList>
            <person name="Choi L."/>
        </authorList>
    </citation>
    <scope>NUCLEOTIDE SEQUENCE [LARGE SCALE GENOMIC DNA]</scope>
    <source>
        <strain evidence="5 6">ZR32</strain>
    </source>
</reference>
<dbReference type="PROSITE" id="PS00211">
    <property type="entry name" value="ABC_TRANSPORTER_1"/>
    <property type="match status" value="1"/>
</dbReference>
<evidence type="ECO:0000313" key="5">
    <source>
        <dbReference type="EMBL" id="RCH54713.1"/>
    </source>
</evidence>
<dbReference type="OrthoDB" id="9782239at2"/>
<dbReference type="CDD" id="cd03261">
    <property type="entry name" value="ABC_Org_Solvent_Resistant"/>
    <property type="match status" value="1"/>
</dbReference>
<dbReference type="Gene3D" id="3.40.50.300">
    <property type="entry name" value="P-loop containing nucleotide triphosphate hydrolases"/>
    <property type="match status" value="1"/>
</dbReference>
<evidence type="ECO:0000256" key="3">
    <source>
        <dbReference type="ARBA" id="ARBA00022840"/>
    </source>
</evidence>
<dbReference type="Proteomes" id="UP000253209">
    <property type="component" value="Unassembled WGS sequence"/>
</dbReference>
<organism evidence="5 6">
    <name type="scientific">Mucilaginibacter hurinus</name>
    <dbReference type="NCBI Taxonomy" id="2201324"/>
    <lineage>
        <taxon>Bacteria</taxon>
        <taxon>Pseudomonadati</taxon>
        <taxon>Bacteroidota</taxon>
        <taxon>Sphingobacteriia</taxon>
        <taxon>Sphingobacteriales</taxon>
        <taxon>Sphingobacteriaceae</taxon>
        <taxon>Mucilaginibacter</taxon>
    </lineage>
</organism>
<dbReference type="EMBL" id="QGDC01000005">
    <property type="protein sequence ID" value="RCH54713.1"/>
    <property type="molecule type" value="Genomic_DNA"/>
</dbReference>
<keyword evidence="2" id="KW-0547">Nucleotide-binding</keyword>
<dbReference type="SMART" id="SM00382">
    <property type="entry name" value="AAA"/>
    <property type="match status" value="1"/>
</dbReference>
<dbReference type="Pfam" id="PF00005">
    <property type="entry name" value="ABC_tran"/>
    <property type="match status" value="1"/>
</dbReference>
<comment type="caution">
    <text evidence="5">The sequence shown here is derived from an EMBL/GenBank/DDBJ whole genome shotgun (WGS) entry which is preliminary data.</text>
</comment>
<dbReference type="GO" id="GO:0016887">
    <property type="term" value="F:ATP hydrolysis activity"/>
    <property type="evidence" value="ECO:0007669"/>
    <property type="project" value="InterPro"/>
</dbReference>
<dbReference type="InterPro" id="IPR003593">
    <property type="entry name" value="AAA+_ATPase"/>
</dbReference>
<dbReference type="PANTHER" id="PTHR43023">
    <property type="entry name" value="PROTEIN TRIGALACTOSYLDIACYLGLYCEROL 3, CHLOROPLASTIC"/>
    <property type="match status" value="1"/>
</dbReference>